<gene>
    <name evidence="2" type="ORF">CODIS_14640</name>
</gene>
<reference evidence="2 3" key="1">
    <citation type="submission" date="2016-06" db="EMBL/GenBank/DDBJ databases">
        <title>Genome sequence of endosymbiont of Candidatus Endolucinida thiodiazotropha.</title>
        <authorList>
            <person name="Poehlein A."/>
            <person name="Koenig S."/>
            <person name="Heiden S.E."/>
            <person name="Thuermer A."/>
            <person name="Voget S."/>
            <person name="Daniel R."/>
            <person name="Markert S."/>
            <person name="Gros O."/>
            <person name="Schweder T."/>
        </authorList>
    </citation>
    <scope>NUCLEOTIDE SEQUENCE [LARGE SCALE GENOMIC DNA]</scope>
    <source>
        <strain evidence="2 3">COS</strain>
    </source>
</reference>
<comment type="caution">
    <text evidence="2">The sequence shown here is derived from an EMBL/GenBank/DDBJ whole genome shotgun (WGS) entry which is preliminary data.</text>
</comment>
<dbReference type="EMBL" id="MARB01000006">
    <property type="protein sequence ID" value="ODJ88457.1"/>
    <property type="molecule type" value="Genomic_DNA"/>
</dbReference>
<organism evidence="2 3">
    <name type="scientific">Candidatus Thiodiazotropha endolucinida</name>
    <dbReference type="NCBI Taxonomy" id="1655433"/>
    <lineage>
        <taxon>Bacteria</taxon>
        <taxon>Pseudomonadati</taxon>
        <taxon>Pseudomonadota</taxon>
        <taxon>Gammaproteobacteria</taxon>
        <taxon>Chromatiales</taxon>
        <taxon>Sedimenticolaceae</taxon>
        <taxon>Candidatus Thiodiazotropha</taxon>
    </lineage>
</organism>
<keyword evidence="3" id="KW-1185">Reference proteome</keyword>
<dbReference type="Proteomes" id="UP000094769">
    <property type="component" value="Unassembled WGS sequence"/>
</dbReference>
<evidence type="ECO:0000256" key="1">
    <source>
        <dbReference type="SAM" id="SignalP"/>
    </source>
</evidence>
<name>A0A7Z0VML0_9GAMM</name>
<dbReference type="OrthoDB" id="7057975at2"/>
<evidence type="ECO:0008006" key="4">
    <source>
        <dbReference type="Google" id="ProtNLM"/>
    </source>
</evidence>
<feature type="chain" id="PRO_5031553983" description="Lipoprotein" evidence="1">
    <location>
        <begin position="20"/>
        <end position="301"/>
    </location>
</feature>
<evidence type="ECO:0000313" key="3">
    <source>
        <dbReference type="Proteomes" id="UP000094769"/>
    </source>
</evidence>
<protein>
    <recommendedName>
        <fullName evidence="4">Lipoprotein</fullName>
    </recommendedName>
</protein>
<dbReference type="AlphaFoldDB" id="A0A7Z0VML0"/>
<evidence type="ECO:0000313" key="2">
    <source>
        <dbReference type="EMBL" id="ODJ88457.1"/>
    </source>
</evidence>
<keyword evidence="1" id="KW-0732">Signal</keyword>
<dbReference type="PROSITE" id="PS51257">
    <property type="entry name" value="PROKAR_LIPOPROTEIN"/>
    <property type="match status" value="1"/>
</dbReference>
<sequence>MKHLSVSLLSLLLSLLLLQGCGGGGGGDSDGPNSSGGTTYTGSTAEATIDASNAKDLATGAASGTQQAVVSDALSEVAMRPQETPTSKLMDVAPRIAQWIDRLRSPNAAKTTDLTAEICDAGGRAIADTNEAETEGSITFTNCALSDMEGGTLVANGSVTFSANTGTDSLRMVFNVTVTYIGDSQAINLTLACSNISSASVACSMTSDFTGIDGRVYRVEDLSVSGNEFSGFYVSMTFYDPDHGRGDVTTSQPLTYDCAEAVPGSGMLTLSGGSGTFATASFDNCSAYTVTVDGVGITYNW</sequence>
<dbReference type="RefSeq" id="WP_069122843.1">
    <property type="nucleotide sequence ID" value="NZ_MARB01000006.1"/>
</dbReference>
<proteinExistence type="predicted"/>
<accession>A0A7Z0VML0</accession>
<feature type="signal peptide" evidence="1">
    <location>
        <begin position="1"/>
        <end position="19"/>
    </location>
</feature>